<dbReference type="AlphaFoldDB" id="A0A9D1JTD0"/>
<evidence type="ECO:0000313" key="2">
    <source>
        <dbReference type="Proteomes" id="UP000886741"/>
    </source>
</evidence>
<evidence type="ECO:0000313" key="1">
    <source>
        <dbReference type="EMBL" id="HIS64583.1"/>
    </source>
</evidence>
<reference evidence="1" key="2">
    <citation type="journal article" date="2021" name="PeerJ">
        <title>Extensive microbial diversity within the chicken gut microbiome revealed by metagenomics and culture.</title>
        <authorList>
            <person name="Gilroy R."/>
            <person name="Ravi A."/>
            <person name="Getino M."/>
            <person name="Pursley I."/>
            <person name="Horton D.L."/>
            <person name="Alikhan N.F."/>
            <person name="Baker D."/>
            <person name="Gharbi K."/>
            <person name="Hall N."/>
            <person name="Watson M."/>
            <person name="Adriaenssens E.M."/>
            <person name="Foster-Nyarko E."/>
            <person name="Jarju S."/>
            <person name="Secka A."/>
            <person name="Antonio M."/>
            <person name="Oren A."/>
            <person name="Chaudhuri R.R."/>
            <person name="La Ragione R."/>
            <person name="Hildebrand F."/>
            <person name="Pallen M.J."/>
        </authorList>
    </citation>
    <scope>NUCLEOTIDE SEQUENCE</scope>
    <source>
        <strain evidence="1">ChiBcec16-1751</strain>
    </source>
</reference>
<sequence length="182" mass="20396">MSEQLLVQHCSPTLAGLKTGSLFTCACGDGEAMGETVARWNRRLAGKGLRLTLLRRRNGRALLYLFRPERLRRDLCRDAAAALLRPRGYNSDCAEACLAHLRRRLEGSEEFPHEIGLFLGYPPEDVRGFLDGRTDCTCVGCWKVYGDARAAEKLFDRYRKCTQVYCRQLAGGKPIERLAVAG</sequence>
<accession>A0A9D1JTD0</accession>
<name>A0A9D1JTD0_9FIRM</name>
<dbReference type="Pfam" id="PF12672">
    <property type="entry name" value="DUF3793"/>
    <property type="match status" value="1"/>
</dbReference>
<proteinExistence type="predicted"/>
<dbReference type="Proteomes" id="UP000886741">
    <property type="component" value="Unassembled WGS sequence"/>
</dbReference>
<comment type="caution">
    <text evidence="1">The sequence shown here is derived from an EMBL/GenBank/DDBJ whole genome shotgun (WGS) entry which is preliminary data.</text>
</comment>
<reference evidence="1" key="1">
    <citation type="submission" date="2020-10" db="EMBL/GenBank/DDBJ databases">
        <authorList>
            <person name="Gilroy R."/>
        </authorList>
    </citation>
    <scope>NUCLEOTIDE SEQUENCE</scope>
    <source>
        <strain evidence="1">ChiBcec16-1751</strain>
    </source>
</reference>
<dbReference type="EMBL" id="DVJJ01000068">
    <property type="protein sequence ID" value="HIS64583.1"/>
    <property type="molecule type" value="Genomic_DNA"/>
</dbReference>
<dbReference type="InterPro" id="IPR024523">
    <property type="entry name" value="DUF3793"/>
</dbReference>
<organism evidence="1 2">
    <name type="scientific">Candidatus Avoscillospira avistercoris</name>
    <dbReference type="NCBI Taxonomy" id="2840707"/>
    <lineage>
        <taxon>Bacteria</taxon>
        <taxon>Bacillati</taxon>
        <taxon>Bacillota</taxon>
        <taxon>Clostridia</taxon>
        <taxon>Eubacteriales</taxon>
        <taxon>Oscillospiraceae</taxon>
        <taxon>Oscillospiraceae incertae sedis</taxon>
        <taxon>Candidatus Avoscillospira</taxon>
    </lineage>
</organism>
<gene>
    <name evidence="1" type="ORF">IAA83_04330</name>
</gene>
<protein>
    <submittedName>
        <fullName evidence="1">DUF3793 family protein</fullName>
    </submittedName>
</protein>